<dbReference type="AlphaFoldDB" id="A0A4P2QD39"/>
<evidence type="ECO:0000313" key="2">
    <source>
        <dbReference type="EMBL" id="AUX27288.1"/>
    </source>
</evidence>
<gene>
    <name evidence="2" type="ORF">SOCEGT47_078720</name>
</gene>
<protein>
    <recommendedName>
        <fullName evidence="4">Cytochrome c domain-containing protein</fullName>
    </recommendedName>
</protein>
<accession>A0A4P2QD39</accession>
<reference evidence="2 3" key="1">
    <citation type="submission" date="2015-09" db="EMBL/GenBank/DDBJ databases">
        <title>Sorangium comparison.</title>
        <authorList>
            <person name="Zaburannyi N."/>
            <person name="Bunk B."/>
            <person name="Overmann J."/>
            <person name="Mueller R."/>
        </authorList>
    </citation>
    <scope>NUCLEOTIDE SEQUENCE [LARGE SCALE GENOMIC DNA]</scope>
    <source>
        <strain evidence="2 3">So ceGT47</strain>
    </source>
</reference>
<proteinExistence type="predicted"/>
<feature type="region of interest" description="Disordered" evidence="1">
    <location>
        <begin position="66"/>
        <end position="157"/>
    </location>
</feature>
<feature type="compositionally biased region" description="Gly residues" evidence="1">
    <location>
        <begin position="69"/>
        <end position="153"/>
    </location>
</feature>
<organism evidence="2 3">
    <name type="scientific">Sorangium cellulosum</name>
    <name type="common">Polyangium cellulosum</name>
    <dbReference type="NCBI Taxonomy" id="56"/>
    <lineage>
        <taxon>Bacteria</taxon>
        <taxon>Pseudomonadati</taxon>
        <taxon>Myxococcota</taxon>
        <taxon>Polyangia</taxon>
        <taxon>Polyangiales</taxon>
        <taxon>Polyangiaceae</taxon>
        <taxon>Sorangium</taxon>
    </lineage>
</organism>
<evidence type="ECO:0000256" key="1">
    <source>
        <dbReference type="SAM" id="MobiDB-lite"/>
    </source>
</evidence>
<dbReference type="EMBL" id="CP012670">
    <property type="protein sequence ID" value="AUX27288.1"/>
    <property type="molecule type" value="Genomic_DNA"/>
</dbReference>
<evidence type="ECO:0008006" key="4">
    <source>
        <dbReference type="Google" id="ProtNLM"/>
    </source>
</evidence>
<dbReference type="Proteomes" id="UP000295781">
    <property type="component" value="Chromosome"/>
</dbReference>
<evidence type="ECO:0000313" key="3">
    <source>
        <dbReference type="Proteomes" id="UP000295781"/>
    </source>
</evidence>
<name>A0A4P2QD39_SORCE</name>
<sequence>MANDSTKSELNNLTSDFLLSMEAGFTRGARLAYGAPMLSITRTSIRLLATTGAILLALVACGGDDDETGSGGSGSTTVTGTGGAGEGGAGEGGAGEGGAGEGGAGEGGAGEGGAGEGGAGEGGAGEGGAGEGGAGEGGAGEGGAGEGGAGEGGAAPEATTWSDVEPVLKARCAPCHTNTPAAGGFALTYASAMTDAENAACKAEGLKRGACALKLVLSGAMPANMGCKGDPAQDGGKAACLNAEELATLEAWVDGGLAE</sequence>